<evidence type="ECO:0000259" key="7">
    <source>
        <dbReference type="PROSITE" id="PS50853"/>
    </source>
</evidence>
<dbReference type="PROSITE" id="PS51450">
    <property type="entry name" value="LRR"/>
    <property type="match status" value="1"/>
</dbReference>
<dbReference type="InterPro" id="IPR013783">
    <property type="entry name" value="Ig-like_fold"/>
</dbReference>
<dbReference type="SUPFAM" id="SSF49265">
    <property type="entry name" value="Fibronectin type III"/>
    <property type="match status" value="1"/>
</dbReference>
<dbReference type="PROSITE" id="PS50853">
    <property type="entry name" value="FN3"/>
    <property type="match status" value="1"/>
</dbReference>
<feature type="chain" id="PRO_5046545150" evidence="6">
    <location>
        <begin position="20"/>
        <end position="1085"/>
    </location>
</feature>
<dbReference type="Gene3D" id="1.20.1270.90">
    <property type="entry name" value="AF1782-like"/>
    <property type="match status" value="1"/>
</dbReference>
<dbReference type="Pfam" id="PF05031">
    <property type="entry name" value="NEAT"/>
    <property type="match status" value="1"/>
</dbReference>
<evidence type="ECO:0000256" key="2">
    <source>
        <dbReference type="ARBA" id="ARBA00022614"/>
    </source>
</evidence>
<dbReference type="Gene3D" id="3.80.10.10">
    <property type="entry name" value="Ribonuclease Inhibitor"/>
    <property type="match status" value="2"/>
</dbReference>
<dbReference type="Pfam" id="PF07550">
    <property type="entry name" value="Shr-like_HID"/>
    <property type="match status" value="2"/>
</dbReference>
<dbReference type="InterPro" id="IPR018247">
    <property type="entry name" value="EF_Hand_1_Ca_BS"/>
</dbReference>
<name>A0ABS8EVG2_9FIRM</name>
<dbReference type="Pfam" id="PF13855">
    <property type="entry name" value="LRR_8"/>
    <property type="match status" value="1"/>
</dbReference>
<dbReference type="PROSITE" id="PS50978">
    <property type="entry name" value="NEAT"/>
    <property type="match status" value="1"/>
</dbReference>
<dbReference type="InterPro" id="IPR003591">
    <property type="entry name" value="Leu-rich_rpt_typical-subtyp"/>
</dbReference>
<dbReference type="SMART" id="SM00725">
    <property type="entry name" value="NEAT"/>
    <property type="match status" value="1"/>
</dbReference>
<dbReference type="Gene3D" id="2.60.40.10">
    <property type="entry name" value="Immunoglobulins"/>
    <property type="match status" value="1"/>
</dbReference>
<dbReference type="InterPro" id="IPR058692">
    <property type="entry name" value="Fn3_SaeA_2nd"/>
</dbReference>
<evidence type="ECO:0000256" key="4">
    <source>
        <dbReference type="ARBA" id="ARBA00022737"/>
    </source>
</evidence>
<evidence type="ECO:0000256" key="3">
    <source>
        <dbReference type="ARBA" id="ARBA00022729"/>
    </source>
</evidence>
<comment type="caution">
    <text evidence="9">The sequence shown here is derived from an EMBL/GenBank/DDBJ whole genome shotgun (WGS) entry which is preliminary data.</text>
</comment>
<keyword evidence="4" id="KW-0677">Repeat</keyword>
<feature type="region of interest" description="Disordered" evidence="5">
    <location>
        <begin position="952"/>
        <end position="992"/>
    </location>
</feature>
<dbReference type="PANTHER" id="PTHR45712:SF30">
    <property type="entry name" value="LRRNT DOMAIN-CONTAINING PROTEIN"/>
    <property type="match status" value="1"/>
</dbReference>
<dbReference type="InterPro" id="IPR037250">
    <property type="entry name" value="NEAT_dom_sf"/>
</dbReference>
<dbReference type="Gene3D" id="2.60.40.1850">
    <property type="match status" value="1"/>
</dbReference>
<keyword evidence="10" id="KW-1185">Reference proteome</keyword>
<dbReference type="InterPro" id="IPR011432">
    <property type="entry name" value="Shr-like_HID"/>
</dbReference>
<gene>
    <name evidence="9" type="ORF">LKD42_02805</name>
</gene>
<evidence type="ECO:0000259" key="8">
    <source>
        <dbReference type="PROSITE" id="PS50978"/>
    </source>
</evidence>
<dbReference type="EMBL" id="JAJEQE010000005">
    <property type="protein sequence ID" value="MCC2148189.1"/>
    <property type="molecule type" value="Genomic_DNA"/>
</dbReference>
<dbReference type="InterPro" id="IPR036116">
    <property type="entry name" value="FN3_sf"/>
</dbReference>
<accession>A0ABS8EVG2</accession>
<sequence length="1085" mass="118756">MKKKFVCQLLALSMTAVMAVPQAGLPVFAASAANTQQAQLKEEAKVGTEITQLKGSTSWMTGTLEKIVLSEITSDSAYCKAITGISVNGVDYVADWNEEDDTLVYSAGWLGMTIYSGAFKEGENTIVIKADGYLDKTILFTKAENECTFVSQSDGTGGQEPEVLDKTALTEKLEEAKALIQGDKSDEEWQDLQSAITAAEHTLSVATTQASLNTALEDLTKAMEKFTTGLTAPTVTAVAYDGNELTIKEINHYSDDANWKAYGQSISGVTVNGTEYKEYTNDDDPKSVYSLSVLHGLTIGSGKFTEGRNAIVIKAKGYKDKTVVFAKSGDTCVLISQTDGDSEPVTPPQPTIKDPTEDGVYTLTFKTTKTDSEGDSMLGSFFAAKAKLQVKDGKMTLTMLNTGSARMMLDFTIGKDGTYPTAEKKGYGEADAQGSYTAYEYSMEISDLSEVHSAAALVTMMGGSEADKGNYDKYMKANISFASLAKGWKGYTDEVSGEQKLINKLIEQGYDLNDDGEISADELAAISESVDLSNCGLTDVSLLKGLTDKVTSLDLSENQITSLPDGLLDHMTALSSFYADSNYIEELPENFFANNKNLQWVSMRANKLKKINKSDFAGLTELKYLELDNNQIETIAKGAFDGDAALDQFGLSGNFLESLPEGLFKDAGASMTFLNISGNMFETLPSAISDAVKLKKLIAYNNVLTSIADVDFSKMADLTEINFMKNYIAEIKDGTFAKNSHLLSVDLHDNQLTNLSGSVFAGTFENSRGDGKLQKLDITLNNIRVVDPALMKKCDTSINKFYPQKTALSLTLKKDSDTQISWSQDLSMLDLVFWFDQTVSDEQRELETPEDYRAMLEQNGWKGKTITEILLAKNDSYDWDVITEVQKKNADGSWTTVSDNTVTREAEALTGSFKVTDKGVYRIMKMVNTTLNGSKQYRFTAYSNVIDLSANSGNNNNNNNNGNNNSNNNNSNTDNGTNGNQSPGTQTVSKPAKVTKLTVTSKKKKVTLKWKKNSKATGYEIYRATKKNGKYKKIKTIKKASVVKFTDSKVKKGKTYYYKVRAYKTVKGNKANGKFSAVRKVKIKK</sequence>
<dbReference type="Proteomes" id="UP001299235">
    <property type="component" value="Unassembled WGS sequence"/>
</dbReference>
<feature type="compositionally biased region" description="Low complexity" evidence="5">
    <location>
        <begin position="952"/>
        <end position="980"/>
    </location>
</feature>
<keyword evidence="3 6" id="KW-0732">Signal</keyword>
<feature type="domain" description="Fibronectin type-III" evidence="7">
    <location>
        <begin position="990"/>
        <end position="1085"/>
    </location>
</feature>
<dbReference type="PANTHER" id="PTHR45712">
    <property type="entry name" value="AGAP008170-PA"/>
    <property type="match status" value="1"/>
</dbReference>
<feature type="domain" description="NEAT" evidence="8">
    <location>
        <begin position="356"/>
        <end position="489"/>
    </location>
</feature>
<dbReference type="RefSeq" id="WP_248834759.1">
    <property type="nucleotide sequence ID" value="NZ_JAJEQE010000005.1"/>
</dbReference>
<evidence type="ECO:0000256" key="1">
    <source>
        <dbReference type="ARBA" id="ARBA00004196"/>
    </source>
</evidence>
<protein>
    <submittedName>
        <fullName evidence="9">DUF1533 domain-containing protein</fullName>
    </submittedName>
</protein>
<dbReference type="InterPro" id="IPR032675">
    <property type="entry name" value="LRR_dom_sf"/>
</dbReference>
<dbReference type="InterPro" id="IPR006635">
    <property type="entry name" value="NEAT_dom"/>
</dbReference>
<evidence type="ECO:0000313" key="9">
    <source>
        <dbReference type="EMBL" id="MCC2148189.1"/>
    </source>
</evidence>
<proteinExistence type="predicted"/>
<comment type="subcellular location">
    <subcellularLocation>
        <location evidence="1">Cell envelope</location>
    </subcellularLocation>
</comment>
<dbReference type="SUPFAM" id="SSF158911">
    <property type="entry name" value="NEAT domain-like"/>
    <property type="match status" value="1"/>
</dbReference>
<dbReference type="InterPro" id="IPR003961">
    <property type="entry name" value="FN3_dom"/>
</dbReference>
<dbReference type="Pfam" id="PF25833">
    <property type="entry name" value="Fn3_SaeA_3rd"/>
    <property type="match status" value="1"/>
</dbReference>
<reference evidence="9 10" key="1">
    <citation type="submission" date="2021-10" db="EMBL/GenBank/DDBJ databases">
        <title>Anaerobic single-cell dispensing facilitates the cultivation of human gut bacteria.</title>
        <authorList>
            <person name="Afrizal A."/>
        </authorList>
    </citation>
    <scope>NUCLEOTIDE SEQUENCE [LARGE SCALE GENOMIC DNA]</scope>
    <source>
        <strain evidence="9 10">CLA-AA-H246</strain>
    </source>
</reference>
<dbReference type="CDD" id="cd06920">
    <property type="entry name" value="NEAT"/>
    <property type="match status" value="1"/>
</dbReference>
<dbReference type="InterPro" id="IPR050333">
    <property type="entry name" value="SLRP"/>
</dbReference>
<dbReference type="SMART" id="SM00369">
    <property type="entry name" value="LRR_TYP"/>
    <property type="match status" value="7"/>
</dbReference>
<feature type="signal peptide" evidence="6">
    <location>
        <begin position="1"/>
        <end position="19"/>
    </location>
</feature>
<evidence type="ECO:0000256" key="5">
    <source>
        <dbReference type="SAM" id="MobiDB-lite"/>
    </source>
</evidence>
<feature type="region of interest" description="Disordered" evidence="5">
    <location>
        <begin position="337"/>
        <end position="357"/>
    </location>
</feature>
<dbReference type="SUPFAM" id="SSF52058">
    <property type="entry name" value="L domain-like"/>
    <property type="match status" value="1"/>
</dbReference>
<dbReference type="PROSITE" id="PS00018">
    <property type="entry name" value="EF_HAND_1"/>
    <property type="match status" value="1"/>
</dbReference>
<evidence type="ECO:0000256" key="6">
    <source>
        <dbReference type="SAM" id="SignalP"/>
    </source>
</evidence>
<organism evidence="9 10">
    <name type="scientific">Hominisplanchenecus faecis</name>
    <dbReference type="NCBI Taxonomy" id="2885351"/>
    <lineage>
        <taxon>Bacteria</taxon>
        <taxon>Bacillati</taxon>
        <taxon>Bacillota</taxon>
        <taxon>Clostridia</taxon>
        <taxon>Lachnospirales</taxon>
        <taxon>Lachnospiraceae</taxon>
        <taxon>Hominisplanchenecus</taxon>
    </lineage>
</organism>
<evidence type="ECO:0000313" key="10">
    <source>
        <dbReference type="Proteomes" id="UP001299235"/>
    </source>
</evidence>
<dbReference type="InterPro" id="IPR001611">
    <property type="entry name" value="Leu-rich_rpt"/>
</dbReference>
<keyword evidence="2" id="KW-0433">Leucine-rich repeat</keyword>